<dbReference type="AlphaFoldDB" id="A0AB34IJ95"/>
<dbReference type="Gene3D" id="1.10.246.60">
    <property type="entry name" value="Eukaryotic translation initiation factor 3 like domains"/>
    <property type="match status" value="1"/>
</dbReference>
<dbReference type="GO" id="GO:0005852">
    <property type="term" value="C:eukaryotic translation initiation factor 3 complex"/>
    <property type="evidence" value="ECO:0007669"/>
    <property type="project" value="InterPro"/>
</dbReference>
<evidence type="ECO:0000256" key="2">
    <source>
        <dbReference type="ARBA" id="ARBA00022540"/>
    </source>
</evidence>
<evidence type="ECO:0000313" key="6">
    <source>
        <dbReference type="Proteomes" id="UP001515480"/>
    </source>
</evidence>
<keyword evidence="1" id="KW-0963">Cytoplasm</keyword>
<evidence type="ECO:0000256" key="1">
    <source>
        <dbReference type="ARBA" id="ARBA00022490"/>
    </source>
</evidence>
<evidence type="ECO:0000313" key="5">
    <source>
        <dbReference type="EMBL" id="KAL1500040.1"/>
    </source>
</evidence>
<organism evidence="5 6">
    <name type="scientific">Prymnesium parvum</name>
    <name type="common">Toxic golden alga</name>
    <dbReference type="NCBI Taxonomy" id="97485"/>
    <lineage>
        <taxon>Eukaryota</taxon>
        <taxon>Haptista</taxon>
        <taxon>Haptophyta</taxon>
        <taxon>Prymnesiophyceae</taxon>
        <taxon>Prymnesiales</taxon>
        <taxon>Prymnesiaceae</taxon>
        <taxon>Prymnesium</taxon>
    </lineage>
</organism>
<dbReference type="PANTHER" id="PTHR21681:SF0">
    <property type="entry name" value="EUKARYOTIC TRANSLATION INITIATION FACTOR 3 SUBUNIT J"/>
    <property type="match status" value="1"/>
</dbReference>
<evidence type="ECO:0000256" key="3">
    <source>
        <dbReference type="ARBA" id="ARBA00022917"/>
    </source>
</evidence>
<comment type="caution">
    <text evidence="5">The sequence shown here is derived from an EMBL/GenBank/DDBJ whole genome shotgun (WGS) entry which is preliminary data.</text>
</comment>
<name>A0AB34IJ95_PRYPA</name>
<keyword evidence="6" id="KW-1185">Reference proteome</keyword>
<evidence type="ECO:0008006" key="7">
    <source>
        <dbReference type="Google" id="ProtNLM"/>
    </source>
</evidence>
<dbReference type="InterPro" id="IPR023194">
    <property type="entry name" value="eIF3-like_dom_sf"/>
</dbReference>
<sequence length="238" mass="26167">MEDWEDDEWEAPSLDVNGEKESWSDEEGHDAHKVAEPVVLERQAKKPEKPKEKTLLELKIEEREAREKETVPQPASAAGGGANGDLEIAPDLEAEDNLGLGSTTNDLLEQALAQAAPIVPAPREAKLPSADGFAPKTDADFETLAKMLYKQLQPHEGKKGFSLALKSFLRAATNSMNTDETKDLSSFISVISNDKIKADREKDQKGKKKKAKGKINLAAGKDVDADFDDRGGWRDDDW</sequence>
<dbReference type="GO" id="GO:0003743">
    <property type="term" value="F:translation initiation factor activity"/>
    <property type="evidence" value="ECO:0007669"/>
    <property type="project" value="UniProtKB-KW"/>
</dbReference>
<dbReference type="EMBL" id="JBGBPQ010000024">
    <property type="protein sequence ID" value="KAL1500040.1"/>
    <property type="molecule type" value="Genomic_DNA"/>
</dbReference>
<dbReference type="Pfam" id="PF08597">
    <property type="entry name" value="eIF3_subunit"/>
    <property type="match status" value="1"/>
</dbReference>
<keyword evidence="3" id="KW-0648">Protein biosynthesis</keyword>
<evidence type="ECO:0000256" key="4">
    <source>
        <dbReference type="SAM" id="MobiDB-lite"/>
    </source>
</evidence>
<dbReference type="InterPro" id="IPR013906">
    <property type="entry name" value="eIF3j"/>
</dbReference>
<proteinExistence type="predicted"/>
<protein>
    <recommendedName>
        <fullName evidence="7">Eukaryotic translation initiation factor 3 30 kDa subunit</fullName>
    </recommendedName>
</protein>
<keyword evidence="2" id="KW-0396">Initiation factor</keyword>
<gene>
    <name evidence="5" type="ORF">AB1Y20_012717</name>
</gene>
<dbReference type="PANTHER" id="PTHR21681">
    <property type="entry name" value="EUKARYOTIC TRANSLATION INITIATION FACTOR 3 SUBUNIT J"/>
    <property type="match status" value="1"/>
</dbReference>
<accession>A0AB34IJ95</accession>
<dbReference type="Proteomes" id="UP001515480">
    <property type="component" value="Unassembled WGS sequence"/>
</dbReference>
<reference evidence="5 6" key="1">
    <citation type="journal article" date="2024" name="Science">
        <title>Giant polyketide synthase enzymes in the biosynthesis of giant marine polyether toxins.</title>
        <authorList>
            <person name="Fallon T.R."/>
            <person name="Shende V.V."/>
            <person name="Wierzbicki I.H."/>
            <person name="Pendleton A.L."/>
            <person name="Watervoot N.F."/>
            <person name="Auber R.P."/>
            <person name="Gonzalez D.J."/>
            <person name="Wisecaver J.H."/>
            <person name="Moore B.S."/>
        </authorList>
    </citation>
    <scope>NUCLEOTIDE SEQUENCE [LARGE SCALE GENOMIC DNA]</scope>
    <source>
        <strain evidence="5 6">12B1</strain>
    </source>
</reference>
<feature type="region of interest" description="Disordered" evidence="4">
    <location>
        <begin position="1"/>
        <end position="103"/>
    </location>
</feature>
<feature type="compositionally biased region" description="Basic and acidic residues" evidence="4">
    <location>
        <begin position="42"/>
        <end position="70"/>
    </location>
</feature>
<feature type="compositionally biased region" description="Acidic residues" evidence="4">
    <location>
        <begin position="1"/>
        <end position="10"/>
    </location>
</feature>